<dbReference type="PANTHER" id="PTHR10039">
    <property type="entry name" value="AMELOGENIN"/>
    <property type="match status" value="1"/>
</dbReference>
<dbReference type="Gene3D" id="3.40.50.1820">
    <property type="entry name" value="alpha/beta hydrolase"/>
    <property type="match status" value="1"/>
</dbReference>
<dbReference type="PROSITE" id="PS50088">
    <property type="entry name" value="ANK_REPEAT"/>
    <property type="match status" value="3"/>
</dbReference>
<protein>
    <recommendedName>
        <fullName evidence="4">Nephrocystin 3-like N-terminal domain-containing protein</fullName>
    </recommendedName>
</protein>
<keyword evidence="2" id="KW-0040">ANK repeat</keyword>
<dbReference type="AlphaFoldDB" id="A0A6A6NTK8"/>
<gene>
    <name evidence="5" type="ORF">BDY21DRAFT_325395</name>
</gene>
<feature type="region of interest" description="Disordered" evidence="3">
    <location>
        <begin position="1"/>
        <end position="34"/>
    </location>
</feature>
<feature type="repeat" description="ANK" evidence="2">
    <location>
        <begin position="974"/>
        <end position="1006"/>
    </location>
</feature>
<evidence type="ECO:0000256" key="1">
    <source>
        <dbReference type="ARBA" id="ARBA00022737"/>
    </source>
</evidence>
<dbReference type="Gene3D" id="1.25.40.20">
    <property type="entry name" value="Ankyrin repeat-containing domain"/>
    <property type="match status" value="3"/>
</dbReference>
<dbReference type="Pfam" id="PF12796">
    <property type="entry name" value="Ank_2"/>
    <property type="match status" value="2"/>
</dbReference>
<dbReference type="Gene3D" id="3.40.50.300">
    <property type="entry name" value="P-loop containing nucleotide triphosphate hydrolases"/>
    <property type="match status" value="1"/>
</dbReference>
<dbReference type="SUPFAM" id="SSF53474">
    <property type="entry name" value="alpha/beta-Hydrolases"/>
    <property type="match status" value="1"/>
</dbReference>
<organism evidence="5 6">
    <name type="scientific">Lineolata rhizophorae</name>
    <dbReference type="NCBI Taxonomy" id="578093"/>
    <lineage>
        <taxon>Eukaryota</taxon>
        <taxon>Fungi</taxon>
        <taxon>Dikarya</taxon>
        <taxon>Ascomycota</taxon>
        <taxon>Pezizomycotina</taxon>
        <taxon>Dothideomycetes</taxon>
        <taxon>Dothideomycetes incertae sedis</taxon>
        <taxon>Lineolatales</taxon>
        <taxon>Lineolataceae</taxon>
        <taxon>Lineolata</taxon>
    </lineage>
</organism>
<proteinExistence type="predicted"/>
<dbReference type="Pfam" id="PF24883">
    <property type="entry name" value="NPHP3_N"/>
    <property type="match status" value="1"/>
</dbReference>
<dbReference type="SUPFAM" id="SSF52540">
    <property type="entry name" value="P-loop containing nucleoside triphosphate hydrolases"/>
    <property type="match status" value="1"/>
</dbReference>
<dbReference type="PROSITE" id="PS50297">
    <property type="entry name" value="ANK_REP_REGION"/>
    <property type="match status" value="2"/>
</dbReference>
<dbReference type="InterPro" id="IPR002110">
    <property type="entry name" value="Ankyrin_rpt"/>
</dbReference>
<evidence type="ECO:0000256" key="3">
    <source>
        <dbReference type="SAM" id="MobiDB-lite"/>
    </source>
</evidence>
<accession>A0A6A6NTK8</accession>
<keyword evidence="1" id="KW-0677">Repeat</keyword>
<evidence type="ECO:0000259" key="4">
    <source>
        <dbReference type="Pfam" id="PF24883"/>
    </source>
</evidence>
<name>A0A6A6NTK8_9PEZI</name>
<dbReference type="EMBL" id="MU001689">
    <property type="protein sequence ID" value="KAF2454898.1"/>
    <property type="molecule type" value="Genomic_DNA"/>
</dbReference>
<dbReference type="PANTHER" id="PTHR10039:SF16">
    <property type="entry name" value="GPI INOSITOL-DEACYLASE"/>
    <property type="match status" value="1"/>
</dbReference>
<dbReference type="SMART" id="SM00248">
    <property type="entry name" value="ANK"/>
    <property type="match status" value="10"/>
</dbReference>
<reference evidence="5" key="1">
    <citation type="journal article" date="2020" name="Stud. Mycol.">
        <title>101 Dothideomycetes genomes: a test case for predicting lifestyles and emergence of pathogens.</title>
        <authorList>
            <person name="Haridas S."/>
            <person name="Albert R."/>
            <person name="Binder M."/>
            <person name="Bloem J."/>
            <person name="Labutti K."/>
            <person name="Salamov A."/>
            <person name="Andreopoulos B."/>
            <person name="Baker S."/>
            <person name="Barry K."/>
            <person name="Bills G."/>
            <person name="Bluhm B."/>
            <person name="Cannon C."/>
            <person name="Castanera R."/>
            <person name="Culley D."/>
            <person name="Daum C."/>
            <person name="Ezra D."/>
            <person name="Gonzalez J."/>
            <person name="Henrissat B."/>
            <person name="Kuo A."/>
            <person name="Liang C."/>
            <person name="Lipzen A."/>
            <person name="Lutzoni F."/>
            <person name="Magnuson J."/>
            <person name="Mondo S."/>
            <person name="Nolan M."/>
            <person name="Ohm R."/>
            <person name="Pangilinan J."/>
            <person name="Park H.-J."/>
            <person name="Ramirez L."/>
            <person name="Alfaro M."/>
            <person name="Sun H."/>
            <person name="Tritt A."/>
            <person name="Yoshinaga Y."/>
            <person name="Zwiers L.-H."/>
            <person name="Turgeon B."/>
            <person name="Goodwin S."/>
            <person name="Spatafora J."/>
            <person name="Crous P."/>
            <person name="Grigoriev I."/>
        </authorList>
    </citation>
    <scope>NUCLEOTIDE SEQUENCE</scope>
    <source>
        <strain evidence="5">ATCC 16933</strain>
    </source>
</reference>
<dbReference type="OrthoDB" id="194358at2759"/>
<feature type="repeat" description="ANK" evidence="2">
    <location>
        <begin position="1181"/>
        <end position="1214"/>
    </location>
</feature>
<dbReference type="Proteomes" id="UP000799766">
    <property type="component" value="Unassembled WGS sequence"/>
</dbReference>
<feature type="compositionally biased region" description="Basic and acidic residues" evidence="3">
    <location>
        <begin position="8"/>
        <end position="22"/>
    </location>
</feature>
<dbReference type="InterPro" id="IPR029058">
    <property type="entry name" value="AB_hydrolase_fold"/>
</dbReference>
<sequence>MKLLQKLTKREASGRQGTREEPQSSASLGRPNPANDEEQRLGLLLLYAPPPNISGTEPYAIDIVAIHGLGGDLRNTWRHKNGTLWLQDLLPSAMPGARIYTYGYPSKIFLNRSVAGVRDFAIHLLNALRSESRSDANLSASRPIVYICHSLGGIVFKQAMNMAYERYPEIWMRSKGVVFFGTPHRSSAAAAPAKLFGDIFNAAWYASGGRLFRGGVKTDLLRTLSLNSSELIGIGDSFTQRANSFSIVTFYEQYVTKPLGSVVVDQSSAVLGVSHEKSSPLWADHRDICRFESEESDNYKHVLASLQEIAEESLKEVGGTASSTGTGLSLDEAEKACTAILNCVDVAGYESNLEQRANGTLRWILDNPEYNNWLSRNSTRLLWVTGFSGCGKTVLSSYVVVRLTQMMSSAIICRFFCNGRIDSQRDAVNLLRSIIYQIVIRRRSLLRIVRRASDSQGFQLFNRVDALWNLFMEISRHEKAGSIIVIIDAIDECEERTQISVTERIVHLLGLESEVSVRFFMTSRPSAPATYVLKQAPIQYISLNLDENQGAINEDIKLVVRQRLDSFVQRGRCDRETGNRLQQLLLEKADRTFLWVSIVLSLLEARRFLTPFDIQGLVQSLPSDLKTLYGQFLASIPLEDRVFAGRLLRIIIASARPLSENEIGIILTIDWTSSPITSSPVHTISPTLESIQVLLGPLVRVLDSKVHLIHQSLKDYLVQLGSEEDHPLAPDFGVNAQQDKLAIARACINYLARSEFHSSLFDGDHLAEDQSPTSQADEPEDQGSVDEVSLFAIHGDTIFKDQATVNVDRCSAVASRYPFFDYAATHWASHLSECEAVASQYLRQQVVKICDFRDNYAWNWFRYFWTLQELSEPIPSELDALVVCCFFGLAHTLQMLLDSANFDDSKLGPALYWASRNGHPSCVQEILRRGFHDGSKAFVNRSSALAAAAQYGSSECLEALVASGCFNLDEQGASGRTALSLAAGGGHDSLVRILLEHEIDVNLADHSGSPPLFWAVAANAPGIVSTLLADKRVNANQLDRKNRNALSWAAAEGYLDPLKRLLEDARIDAQNQDAQGRTPLILATGAGHLDNVRALLGSPRVDVSTRDASGRNAVSWAASQPNSRILHELLARAGPGAADARDADGWTPLAWAMNPPGYAGNAALLLLCRTPGVAVDGRDAAGRSPLSHAAAAGNVAVVAFLLGAANADVNSRDGQGCTPLARAARAGHLDVVRALAGAPGVDVGLADESGRTPLWYARRYQREDVVAFLEGRT</sequence>
<dbReference type="InterPro" id="IPR056884">
    <property type="entry name" value="NPHP3-like_N"/>
</dbReference>
<evidence type="ECO:0000313" key="5">
    <source>
        <dbReference type="EMBL" id="KAF2454898.1"/>
    </source>
</evidence>
<evidence type="ECO:0000256" key="2">
    <source>
        <dbReference type="PROSITE-ProRule" id="PRU00023"/>
    </source>
</evidence>
<dbReference type="Pfam" id="PF00023">
    <property type="entry name" value="Ank"/>
    <property type="match status" value="1"/>
</dbReference>
<evidence type="ECO:0000313" key="6">
    <source>
        <dbReference type="Proteomes" id="UP000799766"/>
    </source>
</evidence>
<keyword evidence="6" id="KW-1185">Reference proteome</keyword>
<dbReference type="InterPro" id="IPR027417">
    <property type="entry name" value="P-loop_NTPase"/>
</dbReference>
<feature type="domain" description="Nephrocystin 3-like N-terminal" evidence="4">
    <location>
        <begin position="359"/>
        <end position="524"/>
    </location>
</feature>
<dbReference type="InterPro" id="IPR036770">
    <property type="entry name" value="Ankyrin_rpt-contain_sf"/>
</dbReference>
<feature type="repeat" description="ANK" evidence="2">
    <location>
        <begin position="1075"/>
        <end position="1108"/>
    </location>
</feature>
<dbReference type="SUPFAM" id="SSF48403">
    <property type="entry name" value="Ankyrin repeat"/>
    <property type="match status" value="2"/>
</dbReference>